<sequence length="101" mass="11400">MDGKKQSKQVEKKIEKKRKGGLYLSQPLNYCQLAASCCLSHFCLPFTVHSLSQPAQMNSFARLNFISHSYIPILPNVDSDLFIAGKYDFSNRSLLNSFSHA</sequence>
<accession>A0A9D4A0S7</accession>
<proteinExistence type="predicted"/>
<evidence type="ECO:0000313" key="1">
    <source>
        <dbReference type="EMBL" id="KAH1081098.1"/>
    </source>
</evidence>
<comment type="caution">
    <text evidence="1">The sequence shown here is derived from an EMBL/GenBank/DDBJ whole genome shotgun (WGS) entry which is preliminary data.</text>
</comment>
<dbReference type="AlphaFoldDB" id="A0A9D4A0S7"/>
<gene>
    <name evidence="1" type="ORF">J1N35_020859</name>
</gene>
<dbReference type="Proteomes" id="UP000828251">
    <property type="component" value="Unassembled WGS sequence"/>
</dbReference>
<evidence type="ECO:0000313" key="2">
    <source>
        <dbReference type="Proteomes" id="UP000828251"/>
    </source>
</evidence>
<organism evidence="1 2">
    <name type="scientific">Gossypium stocksii</name>
    <dbReference type="NCBI Taxonomy" id="47602"/>
    <lineage>
        <taxon>Eukaryota</taxon>
        <taxon>Viridiplantae</taxon>
        <taxon>Streptophyta</taxon>
        <taxon>Embryophyta</taxon>
        <taxon>Tracheophyta</taxon>
        <taxon>Spermatophyta</taxon>
        <taxon>Magnoliopsida</taxon>
        <taxon>eudicotyledons</taxon>
        <taxon>Gunneridae</taxon>
        <taxon>Pentapetalae</taxon>
        <taxon>rosids</taxon>
        <taxon>malvids</taxon>
        <taxon>Malvales</taxon>
        <taxon>Malvaceae</taxon>
        <taxon>Malvoideae</taxon>
        <taxon>Gossypium</taxon>
    </lineage>
</organism>
<name>A0A9D4A0S7_9ROSI</name>
<protein>
    <submittedName>
        <fullName evidence="1">Uncharacterized protein</fullName>
    </submittedName>
</protein>
<keyword evidence="2" id="KW-1185">Reference proteome</keyword>
<reference evidence="1 2" key="1">
    <citation type="journal article" date="2021" name="Plant Biotechnol. J.">
        <title>Multi-omics assisted identification of the key and species-specific regulatory components of drought-tolerant mechanisms in Gossypium stocksii.</title>
        <authorList>
            <person name="Yu D."/>
            <person name="Ke L."/>
            <person name="Zhang D."/>
            <person name="Wu Y."/>
            <person name="Sun Y."/>
            <person name="Mei J."/>
            <person name="Sun J."/>
            <person name="Sun Y."/>
        </authorList>
    </citation>
    <scope>NUCLEOTIDE SEQUENCE [LARGE SCALE GENOMIC DNA]</scope>
    <source>
        <strain evidence="2">cv. E1</strain>
        <tissue evidence="1">Leaf</tissue>
    </source>
</reference>
<dbReference type="EMBL" id="JAIQCV010000007">
    <property type="protein sequence ID" value="KAH1081098.1"/>
    <property type="molecule type" value="Genomic_DNA"/>
</dbReference>